<evidence type="ECO:0000313" key="1">
    <source>
        <dbReference type="EMBL" id="VAW71224.1"/>
    </source>
</evidence>
<gene>
    <name evidence="1" type="ORF">MNBD_GAMMA10-1656</name>
</gene>
<name>A0A3B0YQS6_9ZZZZ</name>
<sequence>MLGEKQTDISYAVKLKLEVSDNEENTEYFSKNITLPFPPYIGLQILLEDCESGNPTDPIKSVMWNEYSEMFVCCVEWRFPPDTYTDGHYWIIESHVACAESDGWEQE</sequence>
<organism evidence="1">
    <name type="scientific">hydrothermal vent metagenome</name>
    <dbReference type="NCBI Taxonomy" id="652676"/>
    <lineage>
        <taxon>unclassified sequences</taxon>
        <taxon>metagenomes</taxon>
        <taxon>ecological metagenomes</taxon>
    </lineage>
</organism>
<reference evidence="1" key="1">
    <citation type="submission" date="2018-06" db="EMBL/GenBank/DDBJ databases">
        <authorList>
            <person name="Zhirakovskaya E."/>
        </authorList>
    </citation>
    <scope>NUCLEOTIDE SEQUENCE</scope>
</reference>
<accession>A0A3B0YQS6</accession>
<protein>
    <submittedName>
        <fullName evidence="1">Uncharacterized protein</fullName>
    </submittedName>
</protein>
<dbReference type="AlphaFoldDB" id="A0A3B0YQS6"/>
<dbReference type="EMBL" id="UOFJ01000581">
    <property type="protein sequence ID" value="VAW71224.1"/>
    <property type="molecule type" value="Genomic_DNA"/>
</dbReference>
<proteinExistence type="predicted"/>